<dbReference type="EMBL" id="NSKE01000006">
    <property type="protein sequence ID" value="PAU93941.1"/>
    <property type="molecule type" value="Genomic_DNA"/>
</dbReference>
<dbReference type="AlphaFoldDB" id="A0A2A2G8K4"/>
<feature type="chain" id="PRO_5012674594" evidence="2">
    <location>
        <begin position="22"/>
        <end position="567"/>
    </location>
</feature>
<protein>
    <submittedName>
        <fullName evidence="3">Uncharacterized protein</fullName>
    </submittedName>
</protein>
<comment type="caution">
    <text evidence="3">The sequence shown here is derived from an EMBL/GenBank/DDBJ whole genome shotgun (WGS) entry which is preliminary data.</text>
</comment>
<feature type="region of interest" description="Disordered" evidence="1">
    <location>
        <begin position="359"/>
        <end position="378"/>
    </location>
</feature>
<feature type="signal peptide" evidence="2">
    <location>
        <begin position="1"/>
        <end position="21"/>
    </location>
</feature>
<reference evidence="3 4" key="1">
    <citation type="submission" date="2017-08" db="EMBL/GenBank/DDBJ databases">
        <title>Aliifodinibius alkalisoli sp. nov., isolated from saline alkaline soil.</title>
        <authorList>
            <person name="Liu D."/>
            <person name="Zhang G."/>
        </authorList>
    </citation>
    <scope>NUCLEOTIDE SEQUENCE [LARGE SCALE GENOMIC DNA]</scope>
    <source>
        <strain evidence="3 4">WN023</strain>
    </source>
</reference>
<accession>A0A2A2G8K4</accession>
<keyword evidence="2" id="KW-0732">Signal</keyword>
<dbReference type="RefSeq" id="WP_095606617.1">
    <property type="nucleotide sequence ID" value="NZ_NSKE01000006.1"/>
</dbReference>
<dbReference type="Proteomes" id="UP000218831">
    <property type="component" value="Unassembled WGS sequence"/>
</dbReference>
<evidence type="ECO:0000256" key="1">
    <source>
        <dbReference type="SAM" id="MobiDB-lite"/>
    </source>
</evidence>
<sequence>MKNSFPIALILLLAFSIWSCEQPKSPDFQVNNQFEVPLTMEKTYPFLGADEALIDTTSEDFENIFDTDEDGLVSVVKEQSFNFGDLNNAIPVVNVPSIEVVNLTVPPTAGSHTVTANGSSSIDNSAFEFWDANHFVGMNGGELTVGITNDTDVSIDLEVTFPEVQDPNGSSLAITIDNILPGESISNAVSLADHRIYAGTDNAIDFEITVSTNSSSAQGGDISTEIGFESLGISRAEGYIVPKNVLLNADATGDGELDIFNDNEAEITNIDGISEISDHISNIAFSNPILGTLYNSNLGVNTTIYAVIAGTKSNGEPVYLKGNENSDKQVTSSEIPDALTVNGEPATADQVIKFSLDAVEDPSPSEGEEGSNEFNANNANTPAFFSNLPTSIRFVGVARINEQQVEGTIVNPVIFDPSLGVEIPFNFSADNATYQDTVDADLSDLPEEDEDRKLSEAAITINYTNGLPLDLTLNVRMLDANGNEITSKNDIAVNGASTDEDGFASDGAQSEHEISFSESEMSDLHRTRFMVLDITINTPQQESVSIRENDAVSFKVRVRAGITSTIN</sequence>
<evidence type="ECO:0000313" key="4">
    <source>
        <dbReference type="Proteomes" id="UP000218831"/>
    </source>
</evidence>
<name>A0A2A2G8K4_9BACT</name>
<evidence type="ECO:0000313" key="3">
    <source>
        <dbReference type="EMBL" id="PAU93941.1"/>
    </source>
</evidence>
<proteinExistence type="predicted"/>
<gene>
    <name evidence="3" type="ORF">CK503_09735</name>
</gene>
<dbReference type="OrthoDB" id="1522901at2"/>
<organism evidence="3 4">
    <name type="scientific">Fodinibius salipaludis</name>
    <dbReference type="NCBI Taxonomy" id="2032627"/>
    <lineage>
        <taxon>Bacteria</taxon>
        <taxon>Pseudomonadati</taxon>
        <taxon>Balneolota</taxon>
        <taxon>Balneolia</taxon>
        <taxon>Balneolales</taxon>
        <taxon>Balneolaceae</taxon>
        <taxon>Fodinibius</taxon>
    </lineage>
</organism>
<evidence type="ECO:0000256" key="2">
    <source>
        <dbReference type="SAM" id="SignalP"/>
    </source>
</evidence>
<keyword evidence="4" id="KW-1185">Reference proteome</keyword>